<dbReference type="InterPro" id="IPR009746">
    <property type="entry name" value="LipidA_acyl_PagP"/>
</dbReference>
<dbReference type="EMBL" id="UHJG01000001">
    <property type="protein sequence ID" value="SUP98552.1"/>
    <property type="molecule type" value="Genomic_DNA"/>
</dbReference>
<reference evidence="10 11" key="2">
    <citation type="submission" date="2018-06" db="EMBL/GenBank/DDBJ databases">
        <authorList>
            <consortium name="Pathogen Informatics"/>
            <person name="Doyle S."/>
        </authorList>
    </citation>
    <scope>NUCLEOTIDE SEQUENCE [LARGE SCALE GENOMIC DNA]</scope>
    <source>
        <strain evidence="10 11">NCTC10476</strain>
    </source>
</reference>
<dbReference type="FunFam" id="2.40.160.20:FF:000002">
    <property type="entry name" value="Lipid A palmitoyltransferase PagP"/>
    <property type="match status" value="1"/>
</dbReference>
<dbReference type="Pfam" id="PF07017">
    <property type="entry name" value="PagP"/>
    <property type="match status" value="1"/>
</dbReference>
<keyword evidence="3 8" id="KW-0808">Transferase</keyword>
<reference evidence="9" key="1">
    <citation type="journal article" date="2015" name="Genome Announc.">
        <title>Complete Genome Sequence of Yersinia ruckeri Strain CSF007-82, Etiologic Agent of Red Mouth Disease in Salmonid Fish.</title>
        <authorList>
            <person name="Nelson M.C."/>
            <person name="LaPatra S.E."/>
            <person name="Welch T.J."/>
            <person name="Graf J."/>
        </authorList>
    </citation>
    <scope>NUCLEOTIDE SEQUENCE</scope>
    <source>
        <strain evidence="9">CSF007-82</strain>
    </source>
</reference>
<evidence type="ECO:0000256" key="1">
    <source>
        <dbReference type="ARBA" id="ARBA00004442"/>
    </source>
</evidence>
<evidence type="ECO:0000256" key="7">
    <source>
        <dbReference type="ARBA" id="ARBA00023315"/>
    </source>
</evidence>
<comment type="catalytic activity">
    <reaction evidence="8">
        <text>a lipid IVA + a 1,2-diacyl-sn-glycero-3-phosphocholine = a lipid IVB + a 2-acyl-sn-glycero-3-phosphocholine</text>
        <dbReference type="Rhea" id="RHEA:74279"/>
        <dbReference type="ChEBI" id="CHEBI:57643"/>
        <dbReference type="ChEBI" id="CHEBI:57875"/>
        <dbReference type="ChEBI" id="CHEBI:176425"/>
        <dbReference type="ChEBI" id="CHEBI:193143"/>
        <dbReference type="EC" id="2.3.1.251"/>
    </reaction>
</comment>
<keyword evidence="11" id="KW-1185">Reference proteome</keyword>
<dbReference type="GO" id="GO:0009245">
    <property type="term" value="P:lipid A biosynthetic process"/>
    <property type="evidence" value="ECO:0007669"/>
    <property type="project" value="UniProtKB-UniRule"/>
</dbReference>
<dbReference type="EMBL" id="LN681231">
    <property type="protein sequence ID" value="CEK27803.1"/>
    <property type="molecule type" value="Genomic_DNA"/>
</dbReference>
<comment type="function">
    <text evidence="8">Transfers a fatty acid residue from the sn-1 position of a phospholipid to the N-linked hydroxyfatty acid chain on the proximal unit of lipid A or its precursors.</text>
</comment>
<dbReference type="Gene3D" id="2.40.160.20">
    <property type="match status" value="1"/>
</dbReference>
<comment type="catalytic activity">
    <reaction evidence="8">
        <text>a lipid IIA + a 1,2-diacyl-sn-glycero-3-phosphocholine = a lipid IIB + a 2-acyl-sn-glycero-3-phosphocholine</text>
        <dbReference type="Rhea" id="RHEA:74283"/>
        <dbReference type="ChEBI" id="CHEBI:57643"/>
        <dbReference type="ChEBI" id="CHEBI:57875"/>
        <dbReference type="ChEBI" id="CHEBI:193144"/>
        <dbReference type="ChEBI" id="CHEBI:193145"/>
        <dbReference type="EC" id="2.3.1.251"/>
    </reaction>
</comment>
<proteinExistence type="inferred from homology"/>
<keyword evidence="4 8" id="KW-0732">Signal</keyword>
<comment type="caution">
    <text evidence="8">Lacks conserved residue(s) required for the propagation of feature annotation.</text>
</comment>
<dbReference type="InterPro" id="IPR011250">
    <property type="entry name" value="OMP/PagP_B-barrel"/>
</dbReference>
<gene>
    <name evidence="8 10" type="primary">pagP</name>
    <name evidence="9" type="ORF">CSF007_10265</name>
    <name evidence="10" type="ORF">NCTC10476_00100</name>
</gene>
<evidence type="ECO:0000313" key="9">
    <source>
        <dbReference type="EMBL" id="CEK27803.1"/>
    </source>
</evidence>
<comment type="subunit">
    <text evidence="8">Homodimer.</text>
</comment>
<dbReference type="HAMAP" id="MF_00837">
    <property type="entry name" value="PagP_transferase"/>
    <property type="match status" value="1"/>
</dbReference>
<dbReference type="NCBIfam" id="NF008271">
    <property type="entry name" value="PRK11045.1"/>
    <property type="match status" value="1"/>
</dbReference>
<evidence type="ECO:0000256" key="5">
    <source>
        <dbReference type="ARBA" id="ARBA00023136"/>
    </source>
</evidence>
<dbReference type="GO" id="GO:0009279">
    <property type="term" value="C:cell outer membrane"/>
    <property type="evidence" value="ECO:0007669"/>
    <property type="project" value="UniProtKB-SubCell"/>
</dbReference>
<evidence type="ECO:0000256" key="4">
    <source>
        <dbReference type="ARBA" id="ARBA00022729"/>
    </source>
</evidence>
<dbReference type="STRING" id="29486.UGYR_03135"/>
<feature type="active site" evidence="8">
    <location>
        <position position="148"/>
    </location>
</feature>
<sequence>MIFHILSFYHFDKHWISGSVQTPGWFIRSRDPIMKYKVAVISAALVAPSLLPMAFPAYGEPQTIQTRPDAVNGESSGLWQRFKDNVTQTWDAPGSELYVPVLTWHNRWTYSQDKIDSYNENPWGIGFGKYRYDENNNWHSLYAMAFMDSHNKVEPIIGYGYQKMWIPGDMDGWRFGAGFTLSITARHEYYYIPLPLPLPLVSVEYNKFALQATYIPGTHNNGNVLFAWMRWRF</sequence>
<dbReference type="PATRIC" id="fig|29486.44.peg.2048"/>
<organism evidence="10 11">
    <name type="scientific">Yersinia ruckeri</name>
    <dbReference type="NCBI Taxonomy" id="29486"/>
    <lineage>
        <taxon>Bacteria</taxon>
        <taxon>Pseudomonadati</taxon>
        <taxon>Pseudomonadota</taxon>
        <taxon>Gammaproteobacteria</taxon>
        <taxon>Enterobacterales</taxon>
        <taxon>Yersiniaceae</taxon>
        <taxon>Yersinia</taxon>
    </lineage>
</organism>
<keyword evidence="6 8" id="KW-0998">Cell outer membrane</keyword>
<name>A0A085U648_YERRU</name>
<evidence type="ECO:0000313" key="11">
    <source>
        <dbReference type="Proteomes" id="UP000255169"/>
    </source>
</evidence>
<comment type="catalytic activity">
    <reaction evidence="8">
        <text>a lipid A + a 1,2-diacyl-sn-glycero-3-phosphocholine = a hepta-acyl lipid A + a 2-acyl-sn-glycero-3-phosphocholine</text>
        <dbReference type="Rhea" id="RHEA:74275"/>
        <dbReference type="ChEBI" id="CHEBI:57643"/>
        <dbReference type="ChEBI" id="CHEBI:57875"/>
        <dbReference type="ChEBI" id="CHEBI:193141"/>
        <dbReference type="ChEBI" id="CHEBI:193142"/>
        <dbReference type="EC" id="2.3.1.251"/>
    </reaction>
</comment>
<evidence type="ECO:0000256" key="8">
    <source>
        <dbReference type="HAMAP-Rule" id="MF_00837"/>
    </source>
</evidence>
<evidence type="ECO:0000313" key="10">
    <source>
        <dbReference type="EMBL" id="SUP98552.1"/>
    </source>
</evidence>
<dbReference type="eggNOG" id="ENOG502Z7SY">
    <property type="taxonomic scope" value="Bacteria"/>
</dbReference>
<dbReference type="AlphaFoldDB" id="A0A085U648"/>
<dbReference type="EC" id="2.3.1.251" evidence="8"/>
<comment type="similarity">
    <text evidence="2 8">Belongs to the lipid A palmitoyltransferase family.</text>
</comment>
<evidence type="ECO:0000256" key="6">
    <source>
        <dbReference type="ARBA" id="ARBA00023237"/>
    </source>
</evidence>
<comment type="subcellular location">
    <subcellularLocation>
        <location evidence="1 8">Cell outer membrane</location>
    </subcellularLocation>
</comment>
<dbReference type="SUPFAM" id="SSF56925">
    <property type="entry name" value="OMPA-like"/>
    <property type="match status" value="1"/>
</dbReference>
<keyword evidence="5 8" id="KW-0472">Membrane</keyword>
<evidence type="ECO:0000256" key="2">
    <source>
        <dbReference type="ARBA" id="ARBA00006368"/>
    </source>
</evidence>
<dbReference type="GO" id="GO:0016409">
    <property type="term" value="F:palmitoyltransferase activity"/>
    <property type="evidence" value="ECO:0007669"/>
    <property type="project" value="UniProtKB-ARBA"/>
</dbReference>
<dbReference type="Proteomes" id="UP000255169">
    <property type="component" value="Unassembled WGS sequence"/>
</dbReference>
<feature type="active site" evidence="8">
    <location>
        <position position="105"/>
    </location>
</feature>
<accession>A0A085U648</accession>
<protein>
    <recommendedName>
        <fullName evidence="8">Lipid A acyltransferase PagP</fullName>
        <ecNumber evidence="8">2.3.1.251</ecNumber>
    </recommendedName>
    <alternativeName>
        <fullName evidence="8">Lipid A acylation protein</fullName>
    </alternativeName>
</protein>
<evidence type="ECO:0000256" key="3">
    <source>
        <dbReference type="ARBA" id="ARBA00022679"/>
    </source>
</evidence>
<feature type="site" description="Role in lipopolysaccharide recognition" evidence="8">
    <location>
        <position position="114"/>
    </location>
</feature>
<feature type="active site" evidence="8">
    <location>
        <position position="149"/>
    </location>
</feature>
<keyword evidence="7 8" id="KW-0012">Acyltransferase</keyword>